<name>A0ABV4BAP4_9GAMM</name>
<feature type="region of interest" description="Disordered" evidence="1">
    <location>
        <begin position="65"/>
        <end position="131"/>
    </location>
</feature>
<dbReference type="InterPro" id="IPR014161">
    <property type="entry name" value="Tol-Pal_TolA"/>
</dbReference>
<proteinExistence type="predicted"/>
<gene>
    <name evidence="2" type="primary">tolA</name>
    <name evidence="2" type="ORF">ABC977_01680</name>
</gene>
<protein>
    <submittedName>
        <fullName evidence="2">Cell envelope integrity protein TolA</fullName>
    </submittedName>
</protein>
<dbReference type="RefSeq" id="WP_369665501.1">
    <property type="nucleotide sequence ID" value="NZ_JBDKXB010000002.1"/>
</dbReference>
<dbReference type="EMBL" id="JBDKXB010000002">
    <property type="protein sequence ID" value="MEY6431115.1"/>
    <property type="molecule type" value="Genomic_DNA"/>
</dbReference>
<comment type="caution">
    <text evidence="2">The sequence shown here is derived from an EMBL/GenBank/DDBJ whole genome shotgun (WGS) entry which is preliminary data.</text>
</comment>
<keyword evidence="3" id="KW-1185">Reference proteome</keyword>
<sequence length="267" mass="29712">MLQIIRRNPAALRRAVGLHLLIVLMLWVGTDWWNRIEPADSGPAVVQANLVSEAQLAEWLALSRPRPDQGEIPDRLADERIEPVVDPDQGREAEEAARREAEEEAARRAAEEEAARRAAEEAARRAAEEEAARRAAEEAARRAAEEEAARRAAEEDLLMALERETKTLERQRSSEADITPYVAAISDQVEREWVRPPGSPLDAACLVRVRLEPTGDVVAGSVRVIEGSGDPAFDRSVITAIYRASPLPVPAGPEFERFREFQFRFSP</sequence>
<accession>A0ABV4BAP4</accession>
<dbReference type="Gene3D" id="3.30.1150.10">
    <property type="match status" value="1"/>
</dbReference>
<reference evidence="2 3" key="1">
    <citation type="submission" date="2024-05" db="EMBL/GenBank/DDBJ databases">
        <title>Genome Sequence and Characterization of the New Strain Purple Sulfur Bacterium of Genus Thioalkalicoccus.</title>
        <authorList>
            <person name="Bryantseva I.A."/>
            <person name="Kyndt J.A."/>
            <person name="Imhoff J.F."/>
        </authorList>
    </citation>
    <scope>NUCLEOTIDE SEQUENCE [LARGE SCALE GENOMIC DNA]</scope>
    <source>
        <strain evidence="2 3">Um2</strain>
    </source>
</reference>
<organism evidence="2 3">
    <name type="scientific">Thioalkalicoccus limnaeus</name>
    <dbReference type="NCBI Taxonomy" id="120681"/>
    <lineage>
        <taxon>Bacteria</taxon>
        <taxon>Pseudomonadati</taxon>
        <taxon>Pseudomonadota</taxon>
        <taxon>Gammaproteobacteria</taxon>
        <taxon>Chromatiales</taxon>
        <taxon>Chromatiaceae</taxon>
        <taxon>Thioalkalicoccus</taxon>
    </lineage>
</organism>
<evidence type="ECO:0000256" key="1">
    <source>
        <dbReference type="SAM" id="MobiDB-lite"/>
    </source>
</evidence>
<dbReference type="NCBIfam" id="TIGR02794">
    <property type="entry name" value="tolA_full"/>
    <property type="match status" value="1"/>
</dbReference>
<evidence type="ECO:0000313" key="3">
    <source>
        <dbReference type="Proteomes" id="UP001564408"/>
    </source>
</evidence>
<evidence type="ECO:0000313" key="2">
    <source>
        <dbReference type="EMBL" id="MEY6431115.1"/>
    </source>
</evidence>
<dbReference type="Proteomes" id="UP001564408">
    <property type="component" value="Unassembled WGS sequence"/>
</dbReference>
<dbReference type="SUPFAM" id="SSF74653">
    <property type="entry name" value="TolA/TonB C-terminal domain"/>
    <property type="match status" value="1"/>
</dbReference>
<dbReference type="Pfam" id="PF13103">
    <property type="entry name" value="TonB_2"/>
    <property type="match status" value="1"/>
</dbReference>